<evidence type="ECO:0000313" key="3">
    <source>
        <dbReference type="Proteomes" id="UP001642540"/>
    </source>
</evidence>
<proteinExistence type="predicted"/>
<evidence type="ECO:0000256" key="1">
    <source>
        <dbReference type="SAM" id="MobiDB-lite"/>
    </source>
</evidence>
<sequence>MSGVSTFVVGGKRNKGNRNRQLMMPPAPPPLSSDNGATNKLMIPSRAGDGKRNLLPSRTLVVGSGAYVNSSGTTVSVKTKPGLQNSYEVYLRGLLMNVIVHKTKDLQVKAAADNLTKKCVEAVSVSCKKITKIHANHVVTSLSKNLVSMRKLGCAFWDDMSTFAFTAEESLLQILNVLSSNFDRIVIEGGDIGLKGSGSVFLFHEGKEIHQVLEKLGRGSCSTNRRKESSFEFGFLLNEALKNIGFKLESAKRINGEFKWKLKALLEACYFTIMNRLALNQSFETSDGCFNLMQSLSSTQSFEMSTSKWNHGNRSQ</sequence>
<name>A0ABP1QCE0_9HEXA</name>
<organism evidence="2 3">
    <name type="scientific">Orchesella dallaii</name>
    <dbReference type="NCBI Taxonomy" id="48710"/>
    <lineage>
        <taxon>Eukaryota</taxon>
        <taxon>Metazoa</taxon>
        <taxon>Ecdysozoa</taxon>
        <taxon>Arthropoda</taxon>
        <taxon>Hexapoda</taxon>
        <taxon>Collembola</taxon>
        <taxon>Entomobryomorpha</taxon>
        <taxon>Entomobryoidea</taxon>
        <taxon>Orchesellidae</taxon>
        <taxon>Orchesellinae</taxon>
        <taxon>Orchesella</taxon>
    </lineage>
</organism>
<evidence type="ECO:0000313" key="2">
    <source>
        <dbReference type="EMBL" id="CAL8098185.1"/>
    </source>
</evidence>
<dbReference type="Proteomes" id="UP001642540">
    <property type="component" value="Unassembled WGS sequence"/>
</dbReference>
<accession>A0ABP1QCE0</accession>
<dbReference type="EMBL" id="CAXLJM020000030">
    <property type="protein sequence ID" value="CAL8098185.1"/>
    <property type="molecule type" value="Genomic_DNA"/>
</dbReference>
<gene>
    <name evidence="2" type="ORF">ODALV1_LOCUS9855</name>
</gene>
<keyword evidence="3" id="KW-1185">Reference proteome</keyword>
<protein>
    <submittedName>
        <fullName evidence="2">Uncharacterized protein</fullName>
    </submittedName>
</protein>
<feature type="region of interest" description="Disordered" evidence="1">
    <location>
        <begin position="1"/>
        <end position="36"/>
    </location>
</feature>
<reference evidence="2 3" key="1">
    <citation type="submission" date="2024-08" db="EMBL/GenBank/DDBJ databases">
        <authorList>
            <person name="Cucini C."/>
            <person name="Frati F."/>
        </authorList>
    </citation>
    <scope>NUCLEOTIDE SEQUENCE [LARGE SCALE GENOMIC DNA]</scope>
</reference>
<comment type="caution">
    <text evidence="2">The sequence shown here is derived from an EMBL/GenBank/DDBJ whole genome shotgun (WGS) entry which is preliminary data.</text>
</comment>